<proteinExistence type="inferred from homology"/>
<evidence type="ECO:0000256" key="2">
    <source>
        <dbReference type="ARBA" id="ARBA00022676"/>
    </source>
</evidence>
<dbReference type="PANTHER" id="PTHR43685:SF5">
    <property type="entry name" value="GLYCOSYLTRANSFERASE EPSE-RELATED"/>
    <property type="match status" value="1"/>
</dbReference>
<accession>A0A1M5HX60</accession>
<organism evidence="5 6">
    <name type="scientific">Desulfacinum infernum DSM 9756</name>
    <dbReference type="NCBI Taxonomy" id="1121391"/>
    <lineage>
        <taxon>Bacteria</taxon>
        <taxon>Pseudomonadati</taxon>
        <taxon>Thermodesulfobacteriota</taxon>
        <taxon>Syntrophobacteria</taxon>
        <taxon>Syntrophobacterales</taxon>
        <taxon>Syntrophobacteraceae</taxon>
        <taxon>Desulfacinum</taxon>
    </lineage>
</organism>
<dbReference type="SUPFAM" id="SSF53448">
    <property type="entry name" value="Nucleotide-diphospho-sugar transferases"/>
    <property type="match status" value="1"/>
</dbReference>
<name>A0A1M5HX60_9BACT</name>
<dbReference type="PANTHER" id="PTHR43685">
    <property type="entry name" value="GLYCOSYLTRANSFERASE"/>
    <property type="match status" value="1"/>
</dbReference>
<dbReference type="GO" id="GO:0016757">
    <property type="term" value="F:glycosyltransferase activity"/>
    <property type="evidence" value="ECO:0007669"/>
    <property type="project" value="UniProtKB-KW"/>
</dbReference>
<dbReference type="EMBL" id="FQVB01000049">
    <property type="protein sequence ID" value="SHG20450.1"/>
    <property type="molecule type" value="Genomic_DNA"/>
</dbReference>
<dbReference type="InterPro" id="IPR001173">
    <property type="entry name" value="Glyco_trans_2-like"/>
</dbReference>
<dbReference type="STRING" id="1121391.SAMN02745206_03453"/>
<evidence type="ECO:0000259" key="4">
    <source>
        <dbReference type="Pfam" id="PF00535"/>
    </source>
</evidence>
<comment type="similarity">
    <text evidence="1">Belongs to the glycosyltransferase 2 family.</text>
</comment>
<dbReference type="AlphaFoldDB" id="A0A1M5HX60"/>
<evidence type="ECO:0000256" key="3">
    <source>
        <dbReference type="ARBA" id="ARBA00022679"/>
    </source>
</evidence>
<gene>
    <name evidence="5" type="ORF">SAMN02745206_03453</name>
</gene>
<evidence type="ECO:0000313" key="6">
    <source>
        <dbReference type="Proteomes" id="UP000184076"/>
    </source>
</evidence>
<dbReference type="OrthoDB" id="9786172at2"/>
<keyword evidence="6" id="KW-1185">Reference proteome</keyword>
<evidence type="ECO:0000313" key="5">
    <source>
        <dbReference type="EMBL" id="SHG20450.1"/>
    </source>
</evidence>
<dbReference type="Pfam" id="PF00535">
    <property type="entry name" value="Glycos_transf_2"/>
    <property type="match status" value="1"/>
</dbReference>
<keyword evidence="3 5" id="KW-0808">Transferase</keyword>
<reference evidence="6" key="1">
    <citation type="submission" date="2016-11" db="EMBL/GenBank/DDBJ databases">
        <authorList>
            <person name="Varghese N."/>
            <person name="Submissions S."/>
        </authorList>
    </citation>
    <scope>NUCLEOTIDE SEQUENCE [LARGE SCALE GENOMIC DNA]</scope>
    <source>
        <strain evidence="6">DSM 9756</strain>
    </source>
</reference>
<sequence length="314" mass="36729">MTGPRISVVVPVCNGERFLERSIRSVLSQTYNDFELLALDDGSTDKSLEILCSFDDPRIKIIRNDKNLGISRTRNRGLFEAKGFYIAPIDQDDMWDARRLERQFEIMDSDPRYVIVGSWIHLIDSKDTVFHPLKPPSKPDHIGKTIIYRNPFCHSAVLFKREYALAVGGYDSRYPYAEEYCLWLRLLQCGIGLNVEEFLTYYRIHPLQLSAKKLRLQHRSAKLCRLAMAKHYRIEETKLCYNLILPNMWANLIGARNTLGNEYFDWYYILTKAGEKKAANKMLCRSLMCSILSRKALKALRELICNYIRYYARR</sequence>
<dbReference type="InterPro" id="IPR050834">
    <property type="entry name" value="Glycosyltransf_2"/>
</dbReference>
<feature type="domain" description="Glycosyltransferase 2-like" evidence="4">
    <location>
        <begin position="7"/>
        <end position="134"/>
    </location>
</feature>
<dbReference type="Proteomes" id="UP000184076">
    <property type="component" value="Unassembled WGS sequence"/>
</dbReference>
<dbReference type="RefSeq" id="WP_073041716.1">
    <property type="nucleotide sequence ID" value="NZ_FQVB01000049.1"/>
</dbReference>
<keyword evidence="2" id="KW-0328">Glycosyltransferase</keyword>
<protein>
    <submittedName>
        <fullName evidence="5">Glycosyltransferase, GT2 family</fullName>
    </submittedName>
</protein>
<dbReference type="Gene3D" id="3.90.550.10">
    <property type="entry name" value="Spore Coat Polysaccharide Biosynthesis Protein SpsA, Chain A"/>
    <property type="match status" value="1"/>
</dbReference>
<dbReference type="InterPro" id="IPR029044">
    <property type="entry name" value="Nucleotide-diphossugar_trans"/>
</dbReference>
<evidence type="ECO:0000256" key="1">
    <source>
        <dbReference type="ARBA" id="ARBA00006739"/>
    </source>
</evidence>